<dbReference type="AlphaFoldDB" id="A0A9D4EHZ5"/>
<gene>
    <name evidence="10" type="ORF">DPMN_179898</name>
</gene>
<comment type="caution">
    <text evidence="6">Lacks conserved residue(s) required for the propagation of feature annotation.</text>
</comment>
<reference evidence="10" key="2">
    <citation type="submission" date="2020-11" db="EMBL/GenBank/DDBJ databases">
        <authorList>
            <person name="McCartney M.A."/>
            <person name="Auch B."/>
            <person name="Kono T."/>
            <person name="Mallez S."/>
            <person name="Becker A."/>
            <person name="Gohl D.M."/>
            <person name="Silverstein K.A.T."/>
            <person name="Koren S."/>
            <person name="Bechman K.B."/>
            <person name="Herman A."/>
            <person name="Abrahante J.E."/>
            <person name="Garbe J."/>
        </authorList>
    </citation>
    <scope>NUCLEOTIDE SEQUENCE</scope>
    <source>
        <strain evidence="10">Duluth1</strain>
        <tissue evidence="10">Whole animal</tissue>
    </source>
</reference>
<accession>A0A9D4EHZ5</accession>
<protein>
    <recommendedName>
        <fullName evidence="9">TNFR-Cys domain-containing protein</fullName>
    </recommendedName>
</protein>
<dbReference type="GO" id="GO:0009986">
    <property type="term" value="C:cell surface"/>
    <property type="evidence" value="ECO:0007669"/>
    <property type="project" value="TreeGrafter"/>
</dbReference>
<feature type="region of interest" description="Disordered" evidence="7">
    <location>
        <begin position="187"/>
        <end position="232"/>
    </location>
</feature>
<evidence type="ECO:0000256" key="6">
    <source>
        <dbReference type="PROSITE-ProRule" id="PRU00206"/>
    </source>
</evidence>
<dbReference type="SUPFAM" id="SSF47986">
    <property type="entry name" value="DEATH domain"/>
    <property type="match status" value="1"/>
</dbReference>
<dbReference type="Proteomes" id="UP000828390">
    <property type="component" value="Unassembled WGS sequence"/>
</dbReference>
<feature type="domain" description="TNFR-Cys" evidence="9">
    <location>
        <begin position="65"/>
        <end position="106"/>
    </location>
</feature>
<dbReference type="Gene3D" id="2.10.50.10">
    <property type="entry name" value="Tumor Necrosis Factor Receptor, subunit A, domain 2"/>
    <property type="match status" value="1"/>
</dbReference>
<dbReference type="PROSITE" id="PS50050">
    <property type="entry name" value="TNFR_NGFR_2"/>
    <property type="match status" value="1"/>
</dbReference>
<dbReference type="InterPro" id="IPR001368">
    <property type="entry name" value="TNFR/NGFR_Cys_rich_reg"/>
</dbReference>
<evidence type="ECO:0000313" key="11">
    <source>
        <dbReference type="Proteomes" id="UP000828390"/>
    </source>
</evidence>
<dbReference type="Pfam" id="PF00020">
    <property type="entry name" value="TNFR_c6"/>
    <property type="match status" value="1"/>
</dbReference>
<dbReference type="GO" id="GO:0048406">
    <property type="term" value="F:nerve growth factor binding"/>
    <property type="evidence" value="ECO:0007669"/>
    <property type="project" value="TreeGrafter"/>
</dbReference>
<proteinExistence type="predicted"/>
<keyword evidence="5" id="KW-0325">Glycoprotein</keyword>
<evidence type="ECO:0000256" key="7">
    <source>
        <dbReference type="SAM" id="MobiDB-lite"/>
    </source>
</evidence>
<dbReference type="Pfam" id="PF00531">
    <property type="entry name" value="Death"/>
    <property type="match status" value="1"/>
</dbReference>
<feature type="disulfide bond" evidence="6">
    <location>
        <begin position="88"/>
        <end position="106"/>
    </location>
</feature>
<comment type="caution">
    <text evidence="10">The sequence shown here is derived from an EMBL/GenBank/DDBJ whole genome shotgun (WGS) entry which is preliminary data.</text>
</comment>
<dbReference type="InterPro" id="IPR011029">
    <property type="entry name" value="DEATH-like_dom_sf"/>
</dbReference>
<dbReference type="SMART" id="SM00208">
    <property type="entry name" value="TNFR"/>
    <property type="match status" value="1"/>
</dbReference>
<feature type="transmembrane region" description="Helical" evidence="8">
    <location>
        <begin position="119"/>
        <end position="142"/>
    </location>
</feature>
<dbReference type="Gene3D" id="1.10.533.10">
    <property type="entry name" value="Death Domain, Fas"/>
    <property type="match status" value="1"/>
</dbReference>
<sequence length="349" mass="39033">MEKMRHRGRKLLTIAREPPICNVGVGLACGESPEPMEPVEPPLPVDWDQEFFTNASETSDTVCVACILGETFSNSTSTTEKCRPCSTCGADQTLQRSCTKTEDTVCAAKNAKNADQEKLNIGLGLGVPVFLIACGIACGFAVRAYRRSRKAHADQASNHRNGHGPAQGNGADTMVAFEMEPLAEPVQVDETESHGIPANSNHGRNHTAVEPHPSEPDDASNPELFNKPSDASDPELFMQKVYCDLSKEMDGYFRMFFRKNGISDSAISVILEEEKRVYEQCYKLFRAWENNQTDVRELPAMEIPLELVRRLTSMFREDTGMHCSCTCLEILERYENAWFRKCRHKNTRT</sequence>
<evidence type="ECO:0000256" key="4">
    <source>
        <dbReference type="ARBA" id="ARBA00023157"/>
    </source>
</evidence>
<evidence type="ECO:0000256" key="1">
    <source>
        <dbReference type="ARBA" id="ARBA00022703"/>
    </source>
</evidence>
<keyword evidence="1" id="KW-0053">Apoptosis</keyword>
<dbReference type="GO" id="GO:0007266">
    <property type="term" value="P:Rho protein signal transduction"/>
    <property type="evidence" value="ECO:0007669"/>
    <property type="project" value="TreeGrafter"/>
</dbReference>
<dbReference type="GO" id="GO:0005035">
    <property type="term" value="F:death receptor activity"/>
    <property type="evidence" value="ECO:0007669"/>
    <property type="project" value="TreeGrafter"/>
</dbReference>
<dbReference type="InterPro" id="IPR000488">
    <property type="entry name" value="Death_dom"/>
</dbReference>
<dbReference type="GO" id="GO:0015026">
    <property type="term" value="F:coreceptor activity"/>
    <property type="evidence" value="ECO:0007669"/>
    <property type="project" value="TreeGrafter"/>
</dbReference>
<dbReference type="EMBL" id="JAIWYP010000009">
    <property type="protein sequence ID" value="KAH3778440.1"/>
    <property type="molecule type" value="Genomic_DNA"/>
</dbReference>
<feature type="disulfide bond" evidence="6">
    <location>
        <begin position="85"/>
        <end position="98"/>
    </location>
</feature>
<dbReference type="GO" id="GO:0006915">
    <property type="term" value="P:apoptotic process"/>
    <property type="evidence" value="ECO:0007669"/>
    <property type="project" value="UniProtKB-KW"/>
</dbReference>
<evidence type="ECO:0000256" key="2">
    <source>
        <dbReference type="ARBA" id="ARBA00022729"/>
    </source>
</evidence>
<feature type="repeat" description="TNFR-Cys" evidence="6">
    <location>
        <begin position="65"/>
        <end position="106"/>
    </location>
</feature>
<dbReference type="PANTHER" id="PTHR46605:SF2">
    <property type="entry name" value="TNFR-CYS DOMAIN-CONTAINING PROTEIN"/>
    <property type="match status" value="1"/>
</dbReference>
<name>A0A9D4EHZ5_DREPO</name>
<evidence type="ECO:0000313" key="10">
    <source>
        <dbReference type="EMBL" id="KAH3778440.1"/>
    </source>
</evidence>
<evidence type="ECO:0000256" key="3">
    <source>
        <dbReference type="ARBA" id="ARBA00022737"/>
    </source>
</evidence>
<keyword evidence="8" id="KW-0812">Transmembrane</keyword>
<keyword evidence="2" id="KW-0732">Signal</keyword>
<dbReference type="InterPro" id="IPR052302">
    <property type="entry name" value="Neurotrophin_rcpt-DD"/>
</dbReference>
<keyword evidence="4 6" id="KW-1015">Disulfide bond</keyword>
<dbReference type="PANTHER" id="PTHR46605">
    <property type="entry name" value="TUMOR NECROSIS FACTOR RECEPTOR"/>
    <property type="match status" value="1"/>
</dbReference>
<dbReference type="CDD" id="cd01670">
    <property type="entry name" value="Death"/>
    <property type="match status" value="1"/>
</dbReference>
<evidence type="ECO:0000256" key="8">
    <source>
        <dbReference type="SAM" id="Phobius"/>
    </source>
</evidence>
<keyword evidence="3" id="KW-0677">Repeat</keyword>
<keyword evidence="8" id="KW-1133">Transmembrane helix</keyword>
<evidence type="ECO:0000256" key="5">
    <source>
        <dbReference type="ARBA" id="ARBA00023180"/>
    </source>
</evidence>
<dbReference type="GO" id="GO:0005886">
    <property type="term" value="C:plasma membrane"/>
    <property type="evidence" value="ECO:0007669"/>
    <property type="project" value="TreeGrafter"/>
</dbReference>
<evidence type="ECO:0000259" key="9">
    <source>
        <dbReference type="PROSITE" id="PS50050"/>
    </source>
</evidence>
<dbReference type="PROSITE" id="PS00652">
    <property type="entry name" value="TNFR_NGFR_1"/>
    <property type="match status" value="1"/>
</dbReference>
<reference evidence="10" key="1">
    <citation type="journal article" date="2019" name="bioRxiv">
        <title>The Genome of the Zebra Mussel, Dreissena polymorpha: A Resource for Invasive Species Research.</title>
        <authorList>
            <person name="McCartney M.A."/>
            <person name="Auch B."/>
            <person name="Kono T."/>
            <person name="Mallez S."/>
            <person name="Zhang Y."/>
            <person name="Obille A."/>
            <person name="Becker A."/>
            <person name="Abrahante J.E."/>
            <person name="Garbe J."/>
            <person name="Badalamenti J.P."/>
            <person name="Herman A."/>
            <person name="Mangelson H."/>
            <person name="Liachko I."/>
            <person name="Sullivan S."/>
            <person name="Sone E.D."/>
            <person name="Koren S."/>
            <person name="Silverstein K.A.T."/>
            <person name="Beckman K.B."/>
            <person name="Gohl D.M."/>
        </authorList>
    </citation>
    <scope>NUCLEOTIDE SEQUENCE</scope>
    <source>
        <strain evidence="10">Duluth1</strain>
        <tissue evidence="10">Whole animal</tissue>
    </source>
</reference>
<keyword evidence="11" id="KW-1185">Reference proteome</keyword>
<keyword evidence="8" id="KW-0472">Membrane</keyword>
<dbReference type="PROSITE" id="PS51257">
    <property type="entry name" value="PROKAR_LIPOPROTEIN"/>
    <property type="match status" value="1"/>
</dbReference>
<organism evidence="10 11">
    <name type="scientific">Dreissena polymorpha</name>
    <name type="common">Zebra mussel</name>
    <name type="synonym">Mytilus polymorpha</name>
    <dbReference type="NCBI Taxonomy" id="45954"/>
    <lineage>
        <taxon>Eukaryota</taxon>
        <taxon>Metazoa</taxon>
        <taxon>Spiralia</taxon>
        <taxon>Lophotrochozoa</taxon>
        <taxon>Mollusca</taxon>
        <taxon>Bivalvia</taxon>
        <taxon>Autobranchia</taxon>
        <taxon>Heteroconchia</taxon>
        <taxon>Euheterodonta</taxon>
        <taxon>Imparidentia</taxon>
        <taxon>Neoheterodontei</taxon>
        <taxon>Myida</taxon>
        <taxon>Dreissenoidea</taxon>
        <taxon>Dreissenidae</taxon>
        <taxon>Dreissena</taxon>
    </lineage>
</organism>